<dbReference type="SUPFAM" id="SSF52540">
    <property type="entry name" value="P-loop containing nucleoside triphosphate hydrolases"/>
    <property type="match status" value="1"/>
</dbReference>
<dbReference type="InterPro" id="IPR027417">
    <property type="entry name" value="P-loop_NTPase"/>
</dbReference>
<dbReference type="AlphaFoldDB" id="A0A8J8B226"/>
<reference evidence="1" key="1">
    <citation type="submission" date="2021-04" db="EMBL/GenBank/DDBJ databases">
        <title>Sinoanaerobacter chloroacetimidivorans sp. nov., an obligate anaerobic bacterium isolated from anaerobic sludge.</title>
        <authorList>
            <person name="Bao Y."/>
        </authorList>
    </citation>
    <scope>NUCLEOTIDE SEQUENCE</scope>
    <source>
        <strain evidence="1">BAD-6</strain>
    </source>
</reference>
<keyword evidence="2" id="KW-1185">Reference proteome</keyword>
<name>A0A8J8B226_9FIRM</name>
<evidence type="ECO:0000313" key="1">
    <source>
        <dbReference type="EMBL" id="MBR0596830.1"/>
    </source>
</evidence>
<organism evidence="1 2">
    <name type="scientific">Sinanaerobacter chloroacetimidivorans</name>
    <dbReference type="NCBI Taxonomy" id="2818044"/>
    <lineage>
        <taxon>Bacteria</taxon>
        <taxon>Bacillati</taxon>
        <taxon>Bacillota</taxon>
        <taxon>Clostridia</taxon>
        <taxon>Peptostreptococcales</taxon>
        <taxon>Anaerovoracaceae</taxon>
        <taxon>Sinanaerobacter</taxon>
    </lineage>
</organism>
<dbReference type="RefSeq" id="WP_227016948.1">
    <property type="nucleotide sequence ID" value="NZ_JAGSND010000001.1"/>
</dbReference>
<dbReference type="Gene3D" id="3.40.50.300">
    <property type="entry name" value="P-loop containing nucleotide triphosphate hydrolases"/>
    <property type="match status" value="1"/>
</dbReference>
<comment type="caution">
    <text evidence="1">The sequence shown here is derived from an EMBL/GenBank/DDBJ whole genome shotgun (WGS) entry which is preliminary data.</text>
</comment>
<proteinExistence type="predicted"/>
<dbReference type="EMBL" id="JAGSND010000001">
    <property type="protein sequence ID" value="MBR0596830.1"/>
    <property type="molecule type" value="Genomic_DNA"/>
</dbReference>
<sequence>MIPNLFTFHGSDHKVGTTMLSLSIASAISRYHQNLKILQISMNGRESTEYIREAPVTVDTLKIQIENRMLHEQDFLKICKHNANLYVMAGPSNELEERFYCPEGAAYLLEEISPYFDIVIADSGNEIDNGLAIGALQCSRDIFYIVTQQETSLSRYEKRKDIYDNVGVVFSDLILNKYVEHDFYDAAYVADRMQSEAQNVWKVSASDYAKQAEMEHMTLIDYKNDKFIQDIVELSNCILSKSGLPEIKKQRKNIWRSFI</sequence>
<reference evidence="1" key="2">
    <citation type="submission" date="2021-04" db="EMBL/GenBank/DDBJ databases">
        <authorList>
            <person name="Liu J."/>
        </authorList>
    </citation>
    <scope>NUCLEOTIDE SEQUENCE</scope>
    <source>
        <strain evidence="1">BAD-6</strain>
    </source>
</reference>
<gene>
    <name evidence="1" type="ORF">KCX82_02975</name>
</gene>
<evidence type="ECO:0000313" key="2">
    <source>
        <dbReference type="Proteomes" id="UP000675664"/>
    </source>
</evidence>
<dbReference type="Proteomes" id="UP000675664">
    <property type="component" value="Unassembled WGS sequence"/>
</dbReference>
<protein>
    <submittedName>
        <fullName evidence="1">Uncharacterized protein</fullName>
    </submittedName>
</protein>
<accession>A0A8J8B226</accession>